<protein>
    <recommendedName>
        <fullName evidence="3">Phage tail protein</fullName>
    </recommendedName>
</protein>
<reference evidence="1 2" key="1">
    <citation type="submission" date="2017-02" db="EMBL/GenBank/DDBJ databases">
        <title>Comparative genomic analysis of Brazilian Leptospira kirschneri strains of different serogroups.</title>
        <authorList>
            <person name="Moreno L.Z."/>
            <person name="Miraglia F."/>
            <person name="Kremer F.S."/>
            <person name="Eslabao M.R."/>
            <person name="Lilenbaum W."/>
            <person name="Dellagostin O.A."/>
            <person name="Moreno A.M."/>
        </authorList>
    </citation>
    <scope>NUCLEOTIDE SEQUENCE [LARGE SCALE GENOMIC DNA]</scope>
    <source>
        <strain evidence="1 2">M110/06</strain>
    </source>
</reference>
<gene>
    <name evidence="1" type="ORF">B1J93_17830</name>
</gene>
<proteinExistence type="predicted"/>
<dbReference type="RefSeq" id="WP_082293446.1">
    <property type="nucleotide sequence ID" value="NZ_MVIT01000077.1"/>
</dbReference>
<dbReference type="EMBL" id="MVIT01000077">
    <property type="protein sequence ID" value="OOV40206.1"/>
    <property type="molecule type" value="Genomic_DNA"/>
</dbReference>
<dbReference type="SUPFAM" id="SSF88874">
    <property type="entry name" value="Receptor-binding domain of short tail fibre protein gp12"/>
    <property type="match status" value="1"/>
</dbReference>
<evidence type="ECO:0000313" key="1">
    <source>
        <dbReference type="EMBL" id="OOV40206.1"/>
    </source>
</evidence>
<evidence type="ECO:0008006" key="3">
    <source>
        <dbReference type="Google" id="ProtNLM"/>
    </source>
</evidence>
<accession>A0A1T1DH44</accession>
<sequence>MAWIQLETDKFENGSGWILEKDGMFGWILYHEDIEDEFPDTFIVLADLFNNPGLGVVTLDPATNKIPVDKMPPVAINDVFVVSSQGAMLASNTQRGDMVLRTDIPGPAMFVLSGDDPTYLPNWIQVTTQFPDWSIIQNKPTSFPPTAHNHDASYYTKAQVDASLLGKRDGGIPIPAADITPDPTHRFVTDMEKAGWNSPPPTDWSSIQNKPASFPPTVHNHDADYYTKTETDLALSQKRNVGNIPATEVSEDSSHRFVTDAQIATWNSGGSSSGGFDVGDVKTSARNTAPSGWLAMNGQTLGNTGSGANNVGSTFQNLFILLWNDWSNTVLPIQTSTGTATTRGASAVADWNAGKRLPIPNIVGRSPIGAGAATGLTTRTLGESVGEETHTLTIPELPSHDHGGGVHNHRIYRANFTMSGGGISIAVGYTSNSNSVTQNSGAIITPQGGGLPHNNMQPSLVLNYFIKY</sequence>
<dbReference type="Proteomes" id="UP000191008">
    <property type="component" value="Unassembled WGS sequence"/>
</dbReference>
<organism evidence="1 2">
    <name type="scientific">Leptospira kirschneri serovar Pomona</name>
    <dbReference type="NCBI Taxonomy" id="561005"/>
    <lineage>
        <taxon>Bacteria</taxon>
        <taxon>Pseudomonadati</taxon>
        <taxon>Spirochaetota</taxon>
        <taxon>Spirochaetia</taxon>
        <taxon>Leptospirales</taxon>
        <taxon>Leptospiraceae</taxon>
        <taxon>Leptospira</taxon>
    </lineage>
</organism>
<evidence type="ECO:0000313" key="2">
    <source>
        <dbReference type="Proteomes" id="UP000191008"/>
    </source>
</evidence>
<name>A0A1T1DH44_9LEPT</name>
<comment type="caution">
    <text evidence="1">The sequence shown here is derived from an EMBL/GenBank/DDBJ whole genome shotgun (WGS) entry which is preliminary data.</text>
</comment>
<dbReference type="AlphaFoldDB" id="A0A1T1DH44"/>